<proteinExistence type="predicted"/>
<evidence type="ECO:0000313" key="2">
    <source>
        <dbReference type="EMBL" id="KRY40612.1"/>
    </source>
</evidence>
<keyword evidence="3" id="KW-1185">Reference proteome</keyword>
<protein>
    <submittedName>
        <fullName evidence="2">Uncharacterized protein</fullName>
    </submittedName>
</protein>
<feature type="region of interest" description="Disordered" evidence="1">
    <location>
        <begin position="82"/>
        <end position="135"/>
    </location>
</feature>
<comment type="caution">
    <text evidence="2">The sequence shown here is derived from an EMBL/GenBank/DDBJ whole genome shotgun (WGS) entry which is preliminary data.</text>
</comment>
<dbReference type="InterPro" id="IPR043502">
    <property type="entry name" value="DNA/RNA_pol_sf"/>
</dbReference>
<dbReference type="Proteomes" id="UP000054776">
    <property type="component" value="Unassembled WGS sequence"/>
</dbReference>
<feature type="compositionally biased region" description="Polar residues" evidence="1">
    <location>
        <begin position="117"/>
        <end position="131"/>
    </location>
</feature>
<name>A0A0V1BTR7_TRISP</name>
<sequence>MGTQSGGLENRRVLVMAGLQADNTPCVNETRAVVSVIPESLWHSASGGEPLKREKGTIKGYVRIEHASAPAGQPGISAAVVANSQDAKPDSDRRGLAIVTASPPPSPSPAGGDGSANQGNATHRGNRTSLSPLEFTSCDGAEEGRIPAVLRGLPRTECRNVSRRPTRPVHRRYAGCAGICQMVQHARLGVRLLAGRSRGKRPGENSLLNADGSLSIQGHAIRRMSWQHVKEIQQFLCLAYCYRRFVKNFSGFAGRLHALIRKGHRWSWWLAQTQECPLHSVSYGAPTLRPAVPAGR</sequence>
<dbReference type="SUPFAM" id="SSF56672">
    <property type="entry name" value="DNA/RNA polymerases"/>
    <property type="match status" value="1"/>
</dbReference>
<dbReference type="AlphaFoldDB" id="A0A0V1BTR7"/>
<dbReference type="EMBL" id="JYDH01000012">
    <property type="protein sequence ID" value="KRY40612.1"/>
    <property type="molecule type" value="Genomic_DNA"/>
</dbReference>
<organism evidence="2 3">
    <name type="scientific">Trichinella spiralis</name>
    <name type="common">Trichina worm</name>
    <dbReference type="NCBI Taxonomy" id="6334"/>
    <lineage>
        <taxon>Eukaryota</taxon>
        <taxon>Metazoa</taxon>
        <taxon>Ecdysozoa</taxon>
        <taxon>Nematoda</taxon>
        <taxon>Enoplea</taxon>
        <taxon>Dorylaimia</taxon>
        <taxon>Trichinellida</taxon>
        <taxon>Trichinellidae</taxon>
        <taxon>Trichinella</taxon>
    </lineage>
</organism>
<evidence type="ECO:0000256" key="1">
    <source>
        <dbReference type="SAM" id="MobiDB-lite"/>
    </source>
</evidence>
<dbReference type="Gene3D" id="3.30.70.270">
    <property type="match status" value="1"/>
</dbReference>
<accession>A0A0V1BTR7</accession>
<dbReference type="InterPro" id="IPR043128">
    <property type="entry name" value="Rev_trsase/Diguanyl_cyclase"/>
</dbReference>
<evidence type="ECO:0000313" key="3">
    <source>
        <dbReference type="Proteomes" id="UP000054776"/>
    </source>
</evidence>
<reference evidence="2 3" key="1">
    <citation type="submission" date="2015-01" db="EMBL/GenBank/DDBJ databases">
        <title>Evolution of Trichinella species and genotypes.</title>
        <authorList>
            <person name="Korhonen P.K."/>
            <person name="Edoardo P."/>
            <person name="Giuseppe L.R."/>
            <person name="Gasser R.B."/>
        </authorList>
    </citation>
    <scope>NUCLEOTIDE SEQUENCE [LARGE SCALE GENOMIC DNA]</scope>
    <source>
        <strain evidence="2">ISS3</strain>
    </source>
</reference>
<gene>
    <name evidence="2" type="ORF">T01_11521</name>
</gene>
<dbReference type="InParanoid" id="A0A0V1BTR7"/>